<dbReference type="InterPro" id="IPR016187">
    <property type="entry name" value="CTDL_fold"/>
</dbReference>
<dbReference type="InterPro" id="IPR001304">
    <property type="entry name" value="C-type_lectin-like"/>
</dbReference>
<dbReference type="PANTHER" id="PTHR22803">
    <property type="entry name" value="MANNOSE, PHOSPHOLIPASE, LECTIN RECEPTOR RELATED"/>
    <property type="match status" value="1"/>
</dbReference>
<reference evidence="3 4" key="1">
    <citation type="submission" date="2018-11" db="EMBL/GenBank/DDBJ databases">
        <authorList>
            <consortium name="Pathogen Informatics"/>
        </authorList>
    </citation>
    <scope>NUCLEOTIDE SEQUENCE [LARGE SCALE GENOMIC DNA]</scope>
</reference>
<dbReference type="SMART" id="SM00034">
    <property type="entry name" value="CLECT"/>
    <property type="match status" value="1"/>
</dbReference>
<dbReference type="SUPFAM" id="SSF56436">
    <property type="entry name" value="C-type lectin-like"/>
    <property type="match status" value="1"/>
</dbReference>
<evidence type="ECO:0000313" key="3">
    <source>
        <dbReference type="EMBL" id="VDM70559.1"/>
    </source>
</evidence>
<dbReference type="InterPro" id="IPR050111">
    <property type="entry name" value="C-type_lectin/snaclec_domain"/>
</dbReference>
<proteinExistence type="predicted"/>
<accession>A0A3P7ITW8</accession>
<feature type="signal peptide" evidence="1">
    <location>
        <begin position="1"/>
        <end position="19"/>
    </location>
</feature>
<keyword evidence="4" id="KW-1185">Reference proteome</keyword>
<evidence type="ECO:0000256" key="1">
    <source>
        <dbReference type="SAM" id="SignalP"/>
    </source>
</evidence>
<dbReference type="OrthoDB" id="5872782at2759"/>
<feature type="chain" id="PRO_5017938349" description="C-type lectin domain-containing protein" evidence="1">
    <location>
        <begin position="20"/>
        <end position="136"/>
    </location>
</feature>
<dbReference type="AlphaFoldDB" id="A0A3P7ITW8"/>
<dbReference type="PROSITE" id="PS50041">
    <property type="entry name" value="C_TYPE_LECTIN_2"/>
    <property type="match status" value="1"/>
</dbReference>
<organism evidence="3 4">
    <name type="scientific">Strongylus vulgaris</name>
    <name type="common">Blood worm</name>
    <dbReference type="NCBI Taxonomy" id="40348"/>
    <lineage>
        <taxon>Eukaryota</taxon>
        <taxon>Metazoa</taxon>
        <taxon>Ecdysozoa</taxon>
        <taxon>Nematoda</taxon>
        <taxon>Chromadorea</taxon>
        <taxon>Rhabditida</taxon>
        <taxon>Rhabditina</taxon>
        <taxon>Rhabditomorpha</taxon>
        <taxon>Strongyloidea</taxon>
        <taxon>Strongylidae</taxon>
        <taxon>Strongylus</taxon>
    </lineage>
</organism>
<dbReference type="Pfam" id="PF00059">
    <property type="entry name" value="Lectin_C"/>
    <property type="match status" value="1"/>
</dbReference>
<dbReference type="CDD" id="cd00037">
    <property type="entry name" value="CLECT"/>
    <property type="match status" value="1"/>
</dbReference>
<gene>
    <name evidence="3" type="ORF">SVUK_LOCUS5557</name>
</gene>
<dbReference type="EMBL" id="UYYB01016618">
    <property type="protein sequence ID" value="VDM70559.1"/>
    <property type="molecule type" value="Genomic_DNA"/>
</dbReference>
<dbReference type="Proteomes" id="UP000270094">
    <property type="component" value="Unassembled WGS sequence"/>
</dbReference>
<evidence type="ECO:0000259" key="2">
    <source>
        <dbReference type="PROSITE" id="PS50041"/>
    </source>
</evidence>
<evidence type="ECO:0000313" key="4">
    <source>
        <dbReference type="Proteomes" id="UP000270094"/>
    </source>
</evidence>
<dbReference type="InterPro" id="IPR016186">
    <property type="entry name" value="C-type_lectin-like/link_sf"/>
</dbReference>
<dbReference type="Gene3D" id="3.10.100.10">
    <property type="entry name" value="Mannose-Binding Protein A, subunit A"/>
    <property type="match status" value="1"/>
</dbReference>
<keyword evidence="1" id="KW-0732">Signal</keyword>
<feature type="domain" description="C-type lectin" evidence="2">
    <location>
        <begin position="29"/>
        <end position="136"/>
    </location>
</feature>
<name>A0A3P7ITW8_STRVU</name>
<protein>
    <recommendedName>
        <fullName evidence="2">C-type lectin domain-containing protein</fullName>
    </recommendedName>
</protein>
<sequence length="136" mass="15665">MNTNFLLLSLALGIYFAAAHDCPESHFLVDNRCFAFVHERVEFEEARKECAKMGYDLVSIHDMISNHYAQQLAHIALGSMYGSFWIGLFKERETWKWVDSTLIDYTNWAWGNNPAKKCATMRISDGKWITADCETS</sequence>